<dbReference type="GO" id="GO:0046872">
    <property type="term" value="F:metal ion binding"/>
    <property type="evidence" value="ECO:0007669"/>
    <property type="project" value="UniProtKB-KW"/>
</dbReference>
<dbReference type="GO" id="GO:0018773">
    <property type="term" value="F:acetylpyruvate hydrolase activity"/>
    <property type="evidence" value="ECO:0007669"/>
    <property type="project" value="TreeGrafter"/>
</dbReference>
<protein>
    <submittedName>
        <fullName evidence="3">Fumarylacetoacetate hydrolase family protein</fullName>
    </submittedName>
</protein>
<dbReference type="InterPro" id="IPR036663">
    <property type="entry name" value="Fumarylacetoacetase_C_sf"/>
</dbReference>
<dbReference type="FunFam" id="3.90.850.10:FF:000002">
    <property type="entry name" value="2-hydroxyhepta-2,4-diene-1,7-dioate isomerase"/>
    <property type="match status" value="1"/>
</dbReference>
<dbReference type="Proteomes" id="UP000252355">
    <property type="component" value="Unassembled WGS sequence"/>
</dbReference>
<dbReference type="Pfam" id="PF01557">
    <property type="entry name" value="FAA_hydrolase"/>
    <property type="match status" value="1"/>
</dbReference>
<organism evidence="3 4">
    <name type="scientific">Candidatus Ozemobacter sibiricus</name>
    <dbReference type="NCBI Taxonomy" id="2268124"/>
    <lineage>
        <taxon>Bacteria</taxon>
        <taxon>Candidatus Ozemobacteria</taxon>
        <taxon>Candidatus Ozemobacterales</taxon>
        <taxon>Candidatus Ozemobacteraceae</taxon>
        <taxon>Candidatus Ozemobacter</taxon>
    </lineage>
</organism>
<evidence type="ECO:0000259" key="2">
    <source>
        <dbReference type="Pfam" id="PF01557"/>
    </source>
</evidence>
<keyword evidence="1" id="KW-0479">Metal-binding</keyword>
<dbReference type="GO" id="GO:0016853">
    <property type="term" value="F:isomerase activity"/>
    <property type="evidence" value="ECO:0007669"/>
    <property type="project" value="UniProtKB-ARBA"/>
</dbReference>
<reference evidence="3 4" key="1">
    <citation type="submission" date="2018-05" db="EMBL/GenBank/DDBJ databases">
        <title>A metagenomic window into the 2 km-deep terrestrial subsurface aquifer revealed taxonomically and functionally diverse microbial community comprising novel uncultured bacterial lineages.</title>
        <authorList>
            <person name="Kadnikov V.V."/>
            <person name="Mardanov A.V."/>
            <person name="Beletsky A.V."/>
            <person name="Banks D."/>
            <person name="Pimenov N.V."/>
            <person name="Frank Y.A."/>
            <person name="Karnachuk O.V."/>
            <person name="Ravin N.V."/>
        </authorList>
    </citation>
    <scope>NUCLEOTIDE SEQUENCE [LARGE SCALE GENOMIC DNA]</scope>
    <source>
        <strain evidence="3">BY5</strain>
    </source>
</reference>
<dbReference type="Gene3D" id="3.90.850.10">
    <property type="entry name" value="Fumarylacetoacetase-like, C-terminal domain"/>
    <property type="match status" value="1"/>
</dbReference>
<dbReference type="InterPro" id="IPR011234">
    <property type="entry name" value="Fumarylacetoacetase-like_C"/>
</dbReference>
<accession>A0A367ZM12</accession>
<dbReference type="PANTHER" id="PTHR11820">
    <property type="entry name" value="ACYLPYRUVASE"/>
    <property type="match status" value="1"/>
</dbReference>
<feature type="domain" description="Fumarylacetoacetase-like C-terminal" evidence="2">
    <location>
        <begin position="67"/>
        <end position="262"/>
    </location>
</feature>
<dbReference type="EMBL" id="QOQW01000015">
    <property type="protein sequence ID" value="RCK79165.1"/>
    <property type="molecule type" value="Genomic_DNA"/>
</dbReference>
<dbReference type="GO" id="GO:0019752">
    <property type="term" value="P:carboxylic acid metabolic process"/>
    <property type="evidence" value="ECO:0007669"/>
    <property type="project" value="UniProtKB-ARBA"/>
</dbReference>
<proteinExistence type="predicted"/>
<dbReference type="SUPFAM" id="SSF56529">
    <property type="entry name" value="FAH"/>
    <property type="match status" value="1"/>
</dbReference>
<evidence type="ECO:0000256" key="1">
    <source>
        <dbReference type="ARBA" id="ARBA00022723"/>
    </source>
</evidence>
<sequence>MLLRTPLSATLPEGWLTWDSSHQGFLPISFAEGLKRLTHGGKPRHAGPIPPPGTVLPPLLPPFGGTKILAVGRNYRPHAAELGNPVPEEPLWFSKPPSALIGHDGVVILPTDVGQIDYEGELAIVIGERCRNVRPEDALSKIAGVTLALDITARTLQKKEGQWTRAKGFDTFCPLGPWIAAFHPGWLEADLETWLNGRRVQADRLTSLIFPVPVLIAHLSRAMTLEPGDVLLTGTPAGVGPLAPGDRLEVRAAGPGQMRLAVTCRAENEV</sequence>
<dbReference type="PANTHER" id="PTHR11820:SF7">
    <property type="entry name" value="ACYLPYRUVASE FAHD1, MITOCHONDRIAL"/>
    <property type="match status" value="1"/>
</dbReference>
<name>A0A367ZM12_9BACT</name>
<evidence type="ECO:0000313" key="4">
    <source>
        <dbReference type="Proteomes" id="UP000252355"/>
    </source>
</evidence>
<gene>
    <name evidence="3" type="ORF">OZSIB_0279</name>
</gene>
<keyword evidence="3" id="KW-0378">Hydrolase</keyword>
<comment type="caution">
    <text evidence="3">The sequence shown here is derived from an EMBL/GenBank/DDBJ whole genome shotgun (WGS) entry which is preliminary data.</text>
</comment>
<evidence type="ECO:0000313" key="3">
    <source>
        <dbReference type="EMBL" id="RCK79165.1"/>
    </source>
</evidence>
<dbReference type="AlphaFoldDB" id="A0A367ZM12"/>